<proteinExistence type="inferred from homology"/>
<dbReference type="InterPro" id="IPR037143">
    <property type="entry name" value="4-PPantetheinyl_Trfase_dom_sf"/>
</dbReference>
<organism evidence="9 10">
    <name type="scientific">Paenibacillus turicensis</name>
    <dbReference type="NCBI Taxonomy" id="160487"/>
    <lineage>
        <taxon>Bacteria</taxon>
        <taxon>Bacillati</taxon>
        <taxon>Bacillota</taxon>
        <taxon>Bacilli</taxon>
        <taxon>Bacillales</taxon>
        <taxon>Paenibacillaceae</taxon>
        <taxon>Paenibacillus</taxon>
    </lineage>
</organism>
<keyword evidence="3 9" id="KW-0808">Transferase</keyword>
<evidence type="ECO:0000256" key="1">
    <source>
        <dbReference type="ARBA" id="ARBA00001946"/>
    </source>
</evidence>
<evidence type="ECO:0000313" key="10">
    <source>
        <dbReference type="Proteomes" id="UP001519272"/>
    </source>
</evidence>
<name>A0ABS4FUH6_9BACL</name>
<dbReference type="NCBIfam" id="TIGR00556">
    <property type="entry name" value="pantethn_trn"/>
    <property type="match status" value="1"/>
</dbReference>
<evidence type="ECO:0000256" key="3">
    <source>
        <dbReference type="ARBA" id="ARBA00022679"/>
    </source>
</evidence>
<dbReference type="PANTHER" id="PTHR12215">
    <property type="entry name" value="PHOSPHOPANTETHEINE TRANSFERASE"/>
    <property type="match status" value="1"/>
</dbReference>
<evidence type="ECO:0000256" key="6">
    <source>
        <dbReference type="ARBA" id="ARBA00023194"/>
    </source>
</evidence>
<dbReference type="RefSeq" id="WP_210089811.1">
    <property type="nucleotide sequence ID" value="NZ_JAGGKG010000013.1"/>
</dbReference>
<dbReference type="Pfam" id="PF22624">
    <property type="entry name" value="AASDHPPT_N"/>
    <property type="match status" value="1"/>
</dbReference>
<evidence type="ECO:0000259" key="8">
    <source>
        <dbReference type="Pfam" id="PF22624"/>
    </source>
</evidence>
<comment type="cofactor">
    <cofactor evidence="1">
        <name>Mg(2+)</name>
        <dbReference type="ChEBI" id="CHEBI:18420"/>
    </cofactor>
</comment>
<sequence>MLQTYAVKITEFPLTYLVALYNKLPTERTTKLRRFHHLVDTLRGVTGDILTRVVLSEILHKPAYNLSFSRDFYGKPHLVDLDVHIGFNISHAGDWVVLVVSSSEQVGVDIERIQRVDHGIAQRFFADEEYASITSRSEEDHQSLHFYEIWTAKESYVKAVGKGLSIPLDSFSTVKDKEMARVKRIENKDWYFQRFMIDQNYVVSTCVDMVDECEGIQILDIRSIVDAFLELN</sequence>
<reference evidence="9 10" key="1">
    <citation type="submission" date="2021-03" db="EMBL/GenBank/DDBJ databases">
        <title>Genomic Encyclopedia of Type Strains, Phase IV (KMG-IV): sequencing the most valuable type-strain genomes for metagenomic binning, comparative biology and taxonomic classification.</title>
        <authorList>
            <person name="Goeker M."/>
        </authorList>
    </citation>
    <scope>NUCLEOTIDE SEQUENCE [LARGE SCALE GENOMIC DNA]</scope>
    <source>
        <strain evidence="9 10">DSM 14349</strain>
    </source>
</reference>
<comment type="similarity">
    <text evidence="2">Belongs to the P-Pant transferase superfamily. Gsp/Sfp/HetI/AcpT family.</text>
</comment>
<dbReference type="EC" id="2.7.8.-" evidence="9"/>
<keyword evidence="5" id="KW-0460">Magnesium</keyword>
<keyword evidence="10" id="KW-1185">Reference proteome</keyword>
<dbReference type="GO" id="GO:0016740">
    <property type="term" value="F:transferase activity"/>
    <property type="evidence" value="ECO:0007669"/>
    <property type="project" value="UniProtKB-KW"/>
</dbReference>
<feature type="domain" description="4'-phosphopantetheinyl transferase N-terminal" evidence="8">
    <location>
        <begin position="20"/>
        <end position="100"/>
    </location>
</feature>
<dbReference type="EMBL" id="JAGGKG010000013">
    <property type="protein sequence ID" value="MBP1906210.1"/>
    <property type="molecule type" value="Genomic_DNA"/>
</dbReference>
<keyword evidence="6" id="KW-0045">Antibiotic biosynthesis</keyword>
<comment type="caution">
    <text evidence="9">The sequence shown here is derived from an EMBL/GenBank/DDBJ whole genome shotgun (WGS) entry which is preliminary data.</text>
</comment>
<evidence type="ECO:0000256" key="4">
    <source>
        <dbReference type="ARBA" id="ARBA00022723"/>
    </source>
</evidence>
<dbReference type="Pfam" id="PF01648">
    <property type="entry name" value="ACPS"/>
    <property type="match status" value="1"/>
</dbReference>
<keyword evidence="4" id="KW-0479">Metal-binding</keyword>
<gene>
    <name evidence="9" type="ORF">J2Z32_002859</name>
</gene>
<dbReference type="PANTHER" id="PTHR12215:SF10">
    <property type="entry name" value="L-AMINOADIPATE-SEMIALDEHYDE DEHYDROGENASE-PHOSPHOPANTETHEINYL TRANSFERASE"/>
    <property type="match status" value="1"/>
</dbReference>
<dbReference type="Proteomes" id="UP001519272">
    <property type="component" value="Unassembled WGS sequence"/>
</dbReference>
<accession>A0ABS4FUH6</accession>
<dbReference type="InterPro" id="IPR055066">
    <property type="entry name" value="AASDHPPT_N"/>
</dbReference>
<dbReference type="SUPFAM" id="SSF56214">
    <property type="entry name" value="4'-phosphopantetheinyl transferase"/>
    <property type="match status" value="2"/>
</dbReference>
<evidence type="ECO:0000259" key="7">
    <source>
        <dbReference type="Pfam" id="PF01648"/>
    </source>
</evidence>
<dbReference type="Gene3D" id="3.90.470.20">
    <property type="entry name" value="4'-phosphopantetheinyl transferase domain"/>
    <property type="match status" value="2"/>
</dbReference>
<protein>
    <submittedName>
        <fullName evidence="9">4'-phosphopantetheinyl transferase</fullName>
        <ecNumber evidence="9">2.7.8.-</ecNumber>
    </submittedName>
</protein>
<evidence type="ECO:0000313" key="9">
    <source>
        <dbReference type="EMBL" id="MBP1906210.1"/>
    </source>
</evidence>
<feature type="domain" description="4'-phosphopantetheinyl transferase" evidence="7">
    <location>
        <begin position="105"/>
        <end position="206"/>
    </location>
</feature>
<dbReference type="InterPro" id="IPR008278">
    <property type="entry name" value="4-PPantetheinyl_Trfase_dom"/>
</dbReference>
<evidence type="ECO:0000256" key="5">
    <source>
        <dbReference type="ARBA" id="ARBA00022842"/>
    </source>
</evidence>
<dbReference type="InterPro" id="IPR004568">
    <property type="entry name" value="Ppantetheine-prot_Trfase_dom"/>
</dbReference>
<dbReference type="InterPro" id="IPR050559">
    <property type="entry name" value="P-Pant_transferase_sf"/>
</dbReference>
<evidence type="ECO:0000256" key="2">
    <source>
        <dbReference type="ARBA" id="ARBA00010990"/>
    </source>
</evidence>